<feature type="chain" id="PRO_5042271109" evidence="2">
    <location>
        <begin position="20"/>
        <end position="411"/>
    </location>
</feature>
<evidence type="ECO:0000313" key="4">
    <source>
        <dbReference type="Proteomes" id="UP000820818"/>
    </source>
</evidence>
<keyword evidence="2" id="KW-0732">Signal</keyword>
<evidence type="ECO:0000256" key="1">
    <source>
        <dbReference type="SAM" id="MobiDB-lite"/>
    </source>
</evidence>
<feature type="region of interest" description="Disordered" evidence="1">
    <location>
        <begin position="333"/>
        <end position="411"/>
    </location>
</feature>
<proteinExistence type="predicted"/>
<feature type="signal peptide" evidence="2">
    <location>
        <begin position="1"/>
        <end position="19"/>
    </location>
</feature>
<keyword evidence="4" id="KW-1185">Reference proteome</keyword>
<sequence length="411" mass="41549">MSLIHILVIALVGHSLADAKPNPLGPPNEPRKPMLVFATNGEGKTMEDEKKTGFRRSIPPGGALGFGGFDTGLGTGFVGNSGFGFGNGLHSNSFTGNAGSFGSGLLGNNFAGNAGLGLGAGLTANSFVGTGFGSGLGNTFVGNGLAGASFGADGLNPTLQGSLNPLAFRTTMAYSPYGTNVGAFGVSAAVPNQFGLSSSFWPNRQGLMTNNFSGFSGLGGLNDVSSFSGLGINGLNGFNGVNGFNNFAGVGGLSSLSGVNTFRNAGIGGLNSLSSLNGISTGTGFNNFGSLSNGINGFSSFDNRFNGLNNGLNSFSSFNTGVPSGFNNNPTQFGVNPFGGSNSFKRSPLDPTSPYYTRLYNSDNNNEDDRQTDSGWSSNRNSGQSASGRGVNTVTSTSAGGQIRSNSNTSV</sequence>
<feature type="compositionally biased region" description="Polar residues" evidence="1">
    <location>
        <begin position="333"/>
        <end position="345"/>
    </location>
</feature>
<dbReference type="EMBL" id="WJBH02000008">
    <property type="protein sequence ID" value="KAI9554200.1"/>
    <property type="molecule type" value="Genomic_DNA"/>
</dbReference>
<comment type="caution">
    <text evidence="3">The sequence shown here is derived from an EMBL/GenBank/DDBJ whole genome shotgun (WGS) entry which is preliminary data.</text>
</comment>
<feature type="compositionally biased region" description="Polar residues" evidence="1">
    <location>
        <begin position="373"/>
        <end position="411"/>
    </location>
</feature>
<dbReference type="Proteomes" id="UP000820818">
    <property type="component" value="Linkage Group LG8"/>
</dbReference>
<protein>
    <submittedName>
        <fullName evidence="3">Uncharacterized protein</fullName>
    </submittedName>
</protein>
<dbReference type="AlphaFoldDB" id="A0AAD5L0X4"/>
<accession>A0AAD5L0X4</accession>
<evidence type="ECO:0000256" key="2">
    <source>
        <dbReference type="SAM" id="SignalP"/>
    </source>
</evidence>
<name>A0AAD5L0X4_9CRUS</name>
<evidence type="ECO:0000313" key="3">
    <source>
        <dbReference type="EMBL" id="KAI9554200.1"/>
    </source>
</evidence>
<reference evidence="3 4" key="1">
    <citation type="submission" date="2022-05" db="EMBL/GenBank/DDBJ databases">
        <title>A multi-omics perspective on studying reproductive biology in Daphnia sinensis.</title>
        <authorList>
            <person name="Jia J."/>
        </authorList>
    </citation>
    <scope>NUCLEOTIDE SEQUENCE [LARGE SCALE GENOMIC DNA]</scope>
    <source>
        <strain evidence="3 4">WSL</strain>
    </source>
</reference>
<gene>
    <name evidence="3" type="ORF">GHT06_019472</name>
</gene>
<organism evidence="3 4">
    <name type="scientific">Daphnia sinensis</name>
    <dbReference type="NCBI Taxonomy" id="1820382"/>
    <lineage>
        <taxon>Eukaryota</taxon>
        <taxon>Metazoa</taxon>
        <taxon>Ecdysozoa</taxon>
        <taxon>Arthropoda</taxon>
        <taxon>Crustacea</taxon>
        <taxon>Branchiopoda</taxon>
        <taxon>Diplostraca</taxon>
        <taxon>Cladocera</taxon>
        <taxon>Anomopoda</taxon>
        <taxon>Daphniidae</taxon>
        <taxon>Daphnia</taxon>
        <taxon>Daphnia similis group</taxon>
    </lineage>
</organism>